<evidence type="ECO:0000313" key="4">
    <source>
        <dbReference type="EMBL" id="GCB66624.1"/>
    </source>
</evidence>
<dbReference type="OMA" id="CETARNQ"/>
<protein>
    <recommendedName>
        <fullName evidence="3">Ig-like domain-containing protein</fullName>
    </recommendedName>
</protein>
<keyword evidence="1" id="KW-0472">Membrane</keyword>
<dbReference type="InterPro" id="IPR036179">
    <property type="entry name" value="Ig-like_dom_sf"/>
</dbReference>
<name>A0A401P0J2_SCYTO</name>
<dbReference type="SMART" id="SM00409">
    <property type="entry name" value="IG"/>
    <property type="match status" value="2"/>
</dbReference>
<feature type="signal peptide" evidence="2">
    <location>
        <begin position="1"/>
        <end position="18"/>
    </location>
</feature>
<dbReference type="PANTHER" id="PTHR45889:SF8">
    <property type="entry name" value="IG-LIKE DOMAIN-CONTAINING PROTEIN"/>
    <property type="match status" value="1"/>
</dbReference>
<evidence type="ECO:0000256" key="2">
    <source>
        <dbReference type="SAM" id="SignalP"/>
    </source>
</evidence>
<comment type="caution">
    <text evidence="4">The sequence shown here is derived from an EMBL/GenBank/DDBJ whole genome shotgun (WGS) entry which is preliminary data.</text>
</comment>
<dbReference type="InterPro" id="IPR013106">
    <property type="entry name" value="Ig_V-set"/>
</dbReference>
<dbReference type="STRING" id="75743.A0A401P0J2"/>
<dbReference type="InterPro" id="IPR003597">
    <property type="entry name" value="Ig_C1-set"/>
</dbReference>
<keyword evidence="2" id="KW-0732">Signal</keyword>
<evidence type="ECO:0000256" key="1">
    <source>
        <dbReference type="SAM" id="Phobius"/>
    </source>
</evidence>
<reference evidence="4 5" key="1">
    <citation type="journal article" date="2018" name="Nat. Ecol. Evol.">
        <title>Shark genomes provide insights into elasmobranch evolution and the origin of vertebrates.</title>
        <authorList>
            <person name="Hara Y"/>
            <person name="Yamaguchi K"/>
            <person name="Onimaru K"/>
            <person name="Kadota M"/>
            <person name="Koyanagi M"/>
            <person name="Keeley SD"/>
            <person name="Tatsumi K"/>
            <person name="Tanaka K"/>
            <person name="Motone F"/>
            <person name="Kageyama Y"/>
            <person name="Nozu R"/>
            <person name="Adachi N"/>
            <person name="Nishimura O"/>
            <person name="Nakagawa R"/>
            <person name="Tanegashima C"/>
            <person name="Kiyatake I"/>
            <person name="Matsumoto R"/>
            <person name="Murakumo K"/>
            <person name="Nishida K"/>
            <person name="Terakita A"/>
            <person name="Kuratani S"/>
            <person name="Sato K"/>
            <person name="Hyodo S Kuraku.S."/>
        </authorList>
    </citation>
    <scope>NUCLEOTIDE SEQUENCE [LARGE SCALE GENOMIC DNA]</scope>
</reference>
<dbReference type="SUPFAM" id="SSF48726">
    <property type="entry name" value="Immunoglobulin"/>
    <property type="match status" value="2"/>
</dbReference>
<gene>
    <name evidence="4" type="ORF">scyTo_0012036</name>
</gene>
<keyword evidence="5" id="KW-1185">Reference proteome</keyword>
<dbReference type="PANTHER" id="PTHR45889">
    <property type="entry name" value="IG-LIKE DOMAIN-CONTAINING PROTEIN"/>
    <property type="match status" value="1"/>
</dbReference>
<accession>A0A401P0J2</accession>
<dbReference type="InterPro" id="IPR007110">
    <property type="entry name" value="Ig-like_dom"/>
</dbReference>
<feature type="transmembrane region" description="Helical" evidence="1">
    <location>
        <begin position="231"/>
        <end position="252"/>
    </location>
</feature>
<dbReference type="Gene3D" id="2.60.40.10">
    <property type="entry name" value="Immunoglobulins"/>
    <property type="match status" value="2"/>
</dbReference>
<dbReference type="InterPro" id="IPR003599">
    <property type="entry name" value="Ig_sub"/>
</dbReference>
<dbReference type="InterPro" id="IPR003006">
    <property type="entry name" value="Ig/MHC_CS"/>
</dbReference>
<dbReference type="SMART" id="SM00407">
    <property type="entry name" value="IGc1"/>
    <property type="match status" value="1"/>
</dbReference>
<dbReference type="Pfam" id="PF07654">
    <property type="entry name" value="C1-set"/>
    <property type="match status" value="1"/>
</dbReference>
<evidence type="ECO:0000313" key="5">
    <source>
        <dbReference type="Proteomes" id="UP000288216"/>
    </source>
</evidence>
<dbReference type="CDD" id="cd00098">
    <property type="entry name" value="IgC1"/>
    <property type="match status" value="1"/>
</dbReference>
<feature type="chain" id="PRO_5019318469" description="Ig-like domain-containing protein" evidence="2">
    <location>
        <begin position="19"/>
        <end position="288"/>
    </location>
</feature>
<dbReference type="Proteomes" id="UP000288216">
    <property type="component" value="Unassembled WGS sequence"/>
</dbReference>
<dbReference type="InterPro" id="IPR013783">
    <property type="entry name" value="Ig-like_fold"/>
</dbReference>
<evidence type="ECO:0000259" key="3">
    <source>
        <dbReference type="PROSITE" id="PS50835"/>
    </source>
</evidence>
<dbReference type="OrthoDB" id="10043043at2759"/>
<keyword evidence="1" id="KW-0812">Transmembrane</keyword>
<feature type="domain" description="Ig-like" evidence="3">
    <location>
        <begin position="124"/>
        <end position="214"/>
    </location>
</feature>
<proteinExistence type="predicted"/>
<dbReference type="EMBL" id="BFAA01005686">
    <property type="protein sequence ID" value="GCB66624.1"/>
    <property type="molecule type" value="Genomic_DNA"/>
</dbReference>
<dbReference type="PROSITE" id="PS00290">
    <property type="entry name" value="IG_MHC"/>
    <property type="match status" value="1"/>
</dbReference>
<sequence>MWKLKLVQCFAILGIVYADTSTEVFQFPISLKAVKGTNVTFHCSIPLPRDDSKVTFNWWREGEYTYLSTATDHRKLFGSKSKFSGFIHINNVRFQDAGIYHCAVQQYGYTIGNQVGSNLTVWVPPTQVKIRPRESPRGSSLSLVCEASAFYPDIIAFEWYKDGIGISTKTSVMKQRNSDGLYQARSFWEEKQAAASGSVYSCLVSHITLENPLAVTHVITYSNAGSQSSRFLMISVCIGYGLICLLFIVLIWKRHQLKDLHCCTIDLVASQPGIATANPKTVRNYEES</sequence>
<feature type="domain" description="Ig-like" evidence="3">
    <location>
        <begin position="22"/>
        <end position="120"/>
    </location>
</feature>
<keyword evidence="1" id="KW-1133">Transmembrane helix</keyword>
<dbReference type="Pfam" id="PF07686">
    <property type="entry name" value="V-set"/>
    <property type="match status" value="1"/>
</dbReference>
<dbReference type="PROSITE" id="PS50835">
    <property type="entry name" value="IG_LIKE"/>
    <property type="match status" value="2"/>
</dbReference>
<dbReference type="AlphaFoldDB" id="A0A401P0J2"/>
<organism evidence="4 5">
    <name type="scientific">Scyliorhinus torazame</name>
    <name type="common">Cloudy catshark</name>
    <name type="synonym">Catulus torazame</name>
    <dbReference type="NCBI Taxonomy" id="75743"/>
    <lineage>
        <taxon>Eukaryota</taxon>
        <taxon>Metazoa</taxon>
        <taxon>Chordata</taxon>
        <taxon>Craniata</taxon>
        <taxon>Vertebrata</taxon>
        <taxon>Chondrichthyes</taxon>
        <taxon>Elasmobranchii</taxon>
        <taxon>Galeomorphii</taxon>
        <taxon>Galeoidea</taxon>
        <taxon>Carcharhiniformes</taxon>
        <taxon>Scyliorhinidae</taxon>
        <taxon>Scyliorhinus</taxon>
    </lineage>
</organism>